<name>A0ABY9Z2P8_9GAMM</name>
<feature type="chain" id="PRO_5045112394" description="DUF4148 domain-containing protein" evidence="2">
    <location>
        <begin position="33"/>
        <end position="125"/>
    </location>
</feature>
<keyword evidence="2" id="KW-0732">Signal</keyword>
<gene>
    <name evidence="3" type="ORF">P1P91_05670</name>
</gene>
<dbReference type="Proteomes" id="UP001301869">
    <property type="component" value="Chromosome"/>
</dbReference>
<evidence type="ECO:0000256" key="1">
    <source>
        <dbReference type="SAM" id="MobiDB-lite"/>
    </source>
</evidence>
<protein>
    <recommendedName>
        <fullName evidence="5">DUF4148 domain-containing protein</fullName>
    </recommendedName>
</protein>
<organism evidence="3 4">
    <name type="scientific">Halomonas piscis</name>
    <dbReference type="NCBI Taxonomy" id="3031727"/>
    <lineage>
        <taxon>Bacteria</taxon>
        <taxon>Pseudomonadati</taxon>
        <taxon>Pseudomonadota</taxon>
        <taxon>Gammaproteobacteria</taxon>
        <taxon>Oceanospirillales</taxon>
        <taxon>Halomonadaceae</taxon>
        <taxon>Halomonas</taxon>
    </lineage>
</organism>
<evidence type="ECO:0000256" key="2">
    <source>
        <dbReference type="SAM" id="SignalP"/>
    </source>
</evidence>
<evidence type="ECO:0000313" key="3">
    <source>
        <dbReference type="EMBL" id="WNK21162.1"/>
    </source>
</evidence>
<sequence>MEMKKQRLTIALAAAAAVSLGAAVMFTTSVLAQTDDQPIFGSQLMNDQERQAHRLQMRNADTPEERQRIRAENHEEMQKRAEEQGITLPEVPPARGMGQGMQQGQGQGMQQGQGQGRGQGMQQDQ</sequence>
<proteinExistence type="predicted"/>
<keyword evidence="4" id="KW-1185">Reference proteome</keyword>
<feature type="compositionally biased region" description="Basic and acidic residues" evidence="1">
    <location>
        <begin position="71"/>
        <end position="83"/>
    </location>
</feature>
<feature type="region of interest" description="Disordered" evidence="1">
    <location>
        <begin position="71"/>
        <end position="125"/>
    </location>
</feature>
<evidence type="ECO:0000313" key="4">
    <source>
        <dbReference type="Proteomes" id="UP001301869"/>
    </source>
</evidence>
<dbReference type="RefSeq" id="WP_311885129.1">
    <property type="nucleotide sequence ID" value="NZ_CP119391.1"/>
</dbReference>
<dbReference type="EMBL" id="CP119391">
    <property type="protein sequence ID" value="WNK21162.1"/>
    <property type="molecule type" value="Genomic_DNA"/>
</dbReference>
<evidence type="ECO:0008006" key="5">
    <source>
        <dbReference type="Google" id="ProtNLM"/>
    </source>
</evidence>
<reference evidence="3 4" key="1">
    <citation type="submission" date="2023-03" db="EMBL/GenBank/DDBJ databases">
        <title>Halomonas sp. nov., isolated from Korean tranditional fermented seafood 'Jeotgal'.</title>
        <authorList>
            <person name="Kim B."/>
            <person name="Shin N.-R."/>
        </authorList>
    </citation>
    <scope>NUCLEOTIDE SEQUENCE [LARGE SCALE GENOMIC DNA]</scope>
    <source>
        <strain evidence="3 4">SG2L-4</strain>
    </source>
</reference>
<feature type="compositionally biased region" description="Gly residues" evidence="1">
    <location>
        <begin position="97"/>
        <end position="119"/>
    </location>
</feature>
<feature type="signal peptide" evidence="2">
    <location>
        <begin position="1"/>
        <end position="32"/>
    </location>
</feature>
<accession>A0ABY9Z2P8</accession>